<comment type="catalytic activity">
    <reaction evidence="1">
        <text>AMP + ATP = 2 ADP</text>
        <dbReference type="Rhea" id="RHEA:12973"/>
        <dbReference type="ChEBI" id="CHEBI:30616"/>
        <dbReference type="ChEBI" id="CHEBI:456215"/>
        <dbReference type="ChEBI" id="CHEBI:456216"/>
        <dbReference type="EC" id="2.7.4.3"/>
    </reaction>
</comment>
<dbReference type="HAMAP" id="MF_00235">
    <property type="entry name" value="Adenylate_kinase_Adk"/>
    <property type="match status" value="1"/>
</dbReference>
<dbReference type="PRINTS" id="PR00094">
    <property type="entry name" value="ADENYLTKNASE"/>
</dbReference>
<keyword evidence="5" id="KW-0547">Nucleotide-binding</keyword>
<name>A0A1D1ZXB5_AUXPR</name>
<dbReference type="CDD" id="cd01428">
    <property type="entry name" value="ADK"/>
    <property type="match status" value="1"/>
</dbReference>
<dbReference type="SUPFAM" id="SSF57774">
    <property type="entry name" value="Microbial and mitochondrial ADK, insert 'zinc finger' domain"/>
    <property type="match status" value="1"/>
</dbReference>
<evidence type="ECO:0000256" key="3">
    <source>
        <dbReference type="ARBA" id="ARBA00012955"/>
    </source>
</evidence>
<dbReference type="EMBL" id="GDKF01007032">
    <property type="protein sequence ID" value="JAT71590.1"/>
    <property type="molecule type" value="Transcribed_RNA"/>
</dbReference>
<protein>
    <recommendedName>
        <fullName evidence="3">adenylate kinase</fullName>
        <ecNumber evidence="3">2.7.4.3</ecNumber>
    </recommendedName>
</protein>
<dbReference type="Gene3D" id="3.40.50.300">
    <property type="entry name" value="P-loop containing nucleotide triphosphate hydrolases"/>
    <property type="match status" value="1"/>
</dbReference>
<accession>A0A1D1ZXB5</accession>
<keyword evidence="6 7" id="KW-0418">Kinase</keyword>
<keyword evidence="4 7" id="KW-0808">Transferase</keyword>
<dbReference type="NCBIfam" id="TIGR01351">
    <property type="entry name" value="adk"/>
    <property type="match status" value="1"/>
</dbReference>
<dbReference type="InterPro" id="IPR000850">
    <property type="entry name" value="Adenylat/UMP-CMP_kin"/>
</dbReference>
<evidence type="ECO:0000256" key="6">
    <source>
        <dbReference type="ARBA" id="ARBA00022777"/>
    </source>
</evidence>
<dbReference type="EC" id="2.7.4.3" evidence="3"/>
<dbReference type="AlphaFoldDB" id="A0A1D1ZXB5"/>
<dbReference type="PANTHER" id="PTHR23359">
    <property type="entry name" value="NUCLEOTIDE KINASE"/>
    <property type="match status" value="1"/>
</dbReference>
<comment type="similarity">
    <text evidence="2 7">Belongs to the adenylate kinase family.</text>
</comment>
<dbReference type="InterPro" id="IPR036193">
    <property type="entry name" value="ADK_active_lid_dom_sf"/>
</dbReference>
<evidence type="ECO:0000256" key="5">
    <source>
        <dbReference type="ARBA" id="ARBA00022741"/>
    </source>
</evidence>
<dbReference type="GO" id="GO:0004017">
    <property type="term" value="F:AMP kinase activity"/>
    <property type="evidence" value="ECO:0007669"/>
    <property type="project" value="UniProtKB-EC"/>
</dbReference>
<evidence type="ECO:0000256" key="2">
    <source>
        <dbReference type="ARBA" id="ARBA00007220"/>
    </source>
</evidence>
<dbReference type="GO" id="GO:0005524">
    <property type="term" value="F:ATP binding"/>
    <property type="evidence" value="ECO:0007669"/>
    <property type="project" value="InterPro"/>
</dbReference>
<dbReference type="PROSITE" id="PS00113">
    <property type="entry name" value="ADENYLATE_KINASE"/>
    <property type="match status" value="1"/>
</dbReference>
<organism evidence="8">
    <name type="scientific">Auxenochlorella protothecoides</name>
    <name type="common">Green microalga</name>
    <name type="synonym">Chlorella protothecoides</name>
    <dbReference type="NCBI Taxonomy" id="3075"/>
    <lineage>
        <taxon>Eukaryota</taxon>
        <taxon>Viridiplantae</taxon>
        <taxon>Chlorophyta</taxon>
        <taxon>core chlorophytes</taxon>
        <taxon>Trebouxiophyceae</taxon>
        <taxon>Chlorellales</taxon>
        <taxon>Chlorellaceae</taxon>
        <taxon>Auxenochlorella</taxon>
    </lineage>
</organism>
<sequence>MAPACAVHSSGPTLALPRCRGSALQKGAWPQTTLRATPRRSARNSFMTRAAMGDAPLRVMISGAPAAGKGTQCASIVEDFGLTHISAGDLLRAEVSAGTPAGKRASEFMTAGKLVPNEVVVDMVVGALSSGEAARRGWLLDGYPRSPEQAQAIDRAGIRPDVFLLLNVPDDALVARVVGRRLDPVTGDIYHLTFRPPPTEVAPRLVQRSDDTEEAVRTRLATYHANLDAVLGFYPDQIVQIDGARSMPEVYADIRAALDAAVASKALRVAAA</sequence>
<evidence type="ECO:0000313" key="8">
    <source>
        <dbReference type="EMBL" id="JAT71590.1"/>
    </source>
</evidence>
<gene>
    <name evidence="8" type="ORF">g.24135</name>
</gene>
<evidence type="ECO:0000256" key="1">
    <source>
        <dbReference type="ARBA" id="ARBA00000582"/>
    </source>
</evidence>
<dbReference type="InterPro" id="IPR027417">
    <property type="entry name" value="P-loop_NTPase"/>
</dbReference>
<dbReference type="InterPro" id="IPR033690">
    <property type="entry name" value="Adenylat_kinase_CS"/>
</dbReference>
<dbReference type="InterPro" id="IPR006259">
    <property type="entry name" value="Adenyl_kin_sub"/>
</dbReference>
<dbReference type="Pfam" id="PF00406">
    <property type="entry name" value="ADK"/>
    <property type="match status" value="1"/>
</dbReference>
<reference evidence="8" key="1">
    <citation type="submission" date="2015-08" db="EMBL/GenBank/DDBJ databases">
        <authorList>
            <person name="Babu N.S."/>
            <person name="Beckwith C.J."/>
            <person name="Beseler K.G."/>
            <person name="Brison A."/>
            <person name="Carone J.V."/>
            <person name="Caskin T.P."/>
            <person name="Diamond M."/>
            <person name="Durham M.E."/>
            <person name="Foxe J.M."/>
            <person name="Go M."/>
            <person name="Henderson B.A."/>
            <person name="Jones I.B."/>
            <person name="McGettigan J.A."/>
            <person name="Micheletti S.J."/>
            <person name="Nasrallah M.E."/>
            <person name="Ortiz D."/>
            <person name="Piller C.R."/>
            <person name="Privatt S.R."/>
            <person name="Schneider S.L."/>
            <person name="Sharp S."/>
            <person name="Smith T.C."/>
            <person name="Stanton J.D."/>
            <person name="Ullery H.E."/>
            <person name="Wilson R.J."/>
            <person name="Serrano M.G."/>
            <person name="Buck G."/>
            <person name="Lee V."/>
            <person name="Wang Y."/>
            <person name="Carvalho R."/>
            <person name="Voegtly L."/>
            <person name="Shi R."/>
            <person name="Duckworth R."/>
            <person name="Johnson A."/>
            <person name="Loviza R."/>
            <person name="Walstead R."/>
            <person name="Shah Z."/>
            <person name="Kiflezghi M."/>
            <person name="Wade K."/>
            <person name="Ball S.L."/>
            <person name="Bradley K.W."/>
            <person name="Asai D.J."/>
            <person name="Bowman C.A."/>
            <person name="Russell D.A."/>
            <person name="Pope W.H."/>
            <person name="Jacobs-Sera D."/>
            <person name="Hendrix R.W."/>
            <person name="Hatfull G.F."/>
        </authorList>
    </citation>
    <scope>NUCLEOTIDE SEQUENCE</scope>
</reference>
<evidence type="ECO:0000256" key="4">
    <source>
        <dbReference type="ARBA" id="ARBA00022679"/>
    </source>
</evidence>
<proteinExistence type="inferred from homology"/>
<evidence type="ECO:0000256" key="7">
    <source>
        <dbReference type="RuleBase" id="RU003330"/>
    </source>
</evidence>
<dbReference type="SUPFAM" id="SSF52540">
    <property type="entry name" value="P-loop containing nucleoside triphosphate hydrolases"/>
    <property type="match status" value="1"/>
</dbReference>